<evidence type="ECO:0000256" key="1">
    <source>
        <dbReference type="SAM" id="MobiDB-lite"/>
    </source>
</evidence>
<feature type="region of interest" description="Disordered" evidence="1">
    <location>
        <begin position="15"/>
        <end position="43"/>
    </location>
</feature>
<evidence type="ECO:0000313" key="4">
    <source>
        <dbReference type="Proteomes" id="UP000635071"/>
    </source>
</evidence>
<dbReference type="Gene3D" id="3.40.50.2000">
    <property type="entry name" value="Glycogen Phosphorylase B"/>
    <property type="match status" value="2"/>
</dbReference>
<keyword evidence="4" id="KW-1185">Reference proteome</keyword>
<dbReference type="PANTHER" id="PTHR12526:SF636">
    <property type="entry name" value="BLL3647 PROTEIN"/>
    <property type="match status" value="1"/>
</dbReference>
<name>A0A916ZVC8_9SPHN</name>
<keyword evidence="3" id="KW-0808">Transferase</keyword>
<dbReference type="GO" id="GO:0016757">
    <property type="term" value="F:glycosyltransferase activity"/>
    <property type="evidence" value="ECO:0007669"/>
    <property type="project" value="TreeGrafter"/>
</dbReference>
<protein>
    <submittedName>
        <fullName evidence="3">Glycosyl transferase</fullName>
    </submittedName>
</protein>
<proteinExistence type="predicted"/>
<reference evidence="3" key="2">
    <citation type="submission" date="2020-09" db="EMBL/GenBank/DDBJ databases">
        <authorList>
            <person name="Sun Q."/>
            <person name="Zhou Y."/>
        </authorList>
    </citation>
    <scope>NUCLEOTIDE SEQUENCE</scope>
    <source>
        <strain evidence="3">CGMCC 1.15519</strain>
    </source>
</reference>
<comment type="caution">
    <text evidence="3">The sequence shown here is derived from an EMBL/GenBank/DDBJ whole genome shotgun (WGS) entry which is preliminary data.</text>
</comment>
<dbReference type="AlphaFoldDB" id="A0A916ZVC8"/>
<dbReference type="SUPFAM" id="SSF53756">
    <property type="entry name" value="UDP-Glycosyltransferase/glycogen phosphorylase"/>
    <property type="match status" value="1"/>
</dbReference>
<gene>
    <name evidence="3" type="ORF">GCM10011529_21140</name>
</gene>
<accession>A0A916ZVC8</accession>
<dbReference type="Pfam" id="PF13439">
    <property type="entry name" value="Glyco_transf_4"/>
    <property type="match status" value="1"/>
</dbReference>
<dbReference type="Proteomes" id="UP000635071">
    <property type="component" value="Unassembled WGS sequence"/>
</dbReference>
<evidence type="ECO:0000259" key="2">
    <source>
        <dbReference type="Pfam" id="PF13439"/>
    </source>
</evidence>
<dbReference type="InterPro" id="IPR028098">
    <property type="entry name" value="Glyco_trans_4-like_N"/>
</dbReference>
<sequence length="438" mass="45836">MEFMRALRVDAFRGDAGGDAHRGNAQGDDRRVGWSDPALPGGSDSTPVTVLHIITGLNTGGAETMLAKLVGHPAARRRGLRQEVLSLLVPGTVSERIRAAGIPIHTLGMKRALPGIGSLARLAAIVRRVQPAILQGWMHHGNLAASVAARLQPGRPAVLWNVRHSLADIDVEPRGVRAILRLQARTSHRPRAIIYNSRVAAAQYAAIGFDAGRQAIIPNGFDCTAFAPDPAARGRLRTIFGIGSGAVVVGMVARNHPMKSVDNLIAATALARKAGHDLHLLLVGNGMDSATLMASPATAAALAQLPADRMTLSGERADVAHWLPGLDVVALPSSWGEAFPNIIGEAMACGVPCVTTDVGDAGWVVGRTGLVVPPGDIAALAHALGQLARLGASGRRMLGLAARTRAIAEFSLESIAERYAGLYAGEAAQAYHRATGRR</sequence>
<dbReference type="PANTHER" id="PTHR12526">
    <property type="entry name" value="GLYCOSYLTRANSFERASE"/>
    <property type="match status" value="1"/>
</dbReference>
<feature type="compositionally biased region" description="Basic and acidic residues" evidence="1">
    <location>
        <begin position="15"/>
        <end position="33"/>
    </location>
</feature>
<dbReference type="EMBL" id="BMJM01000006">
    <property type="protein sequence ID" value="GGE14506.1"/>
    <property type="molecule type" value="Genomic_DNA"/>
</dbReference>
<dbReference type="Pfam" id="PF13692">
    <property type="entry name" value="Glyco_trans_1_4"/>
    <property type="match status" value="1"/>
</dbReference>
<organism evidence="3 4">
    <name type="scientific">Sandarakinorhabdus glacialis</name>
    <dbReference type="NCBI Taxonomy" id="1614636"/>
    <lineage>
        <taxon>Bacteria</taxon>
        <taxon>Pseudomonadati</taxon>
        <taxon>Pseudomonadota</taxon>
        <taxon>Alphaproteobacteria</taxon>
        <taxon>Sphingomonadales</taxon>
        <taxon>Sphingosinicellaceae</taxon>
        <taxon>Sandarakinorhabdus</taxon>
    </lineage>
</organism>
<evidence type="ECO:0000313" key="3">
    <source>
        <dbReference type="EMBL" id="GGE14506.1"/>
    </source>
</evidence>
<reference evidence="3" key="1">
    <citation type="journal article" date="2014" name="Int. J. Syst. Evol. Microbiol.">
        <title>Complete genome sequence of Corynebacterium casei LMG S-19264T (=DSM 44701T), isolated from a smear-ripened cheese.</title>
        <authorList>
            <consortium name="US DOE Joint Genome Institute (JGI-PGF)"/>
            <person name="Walter F."/>
            <person name="Albersmeier A."/>
            <person name="Kalinowski J."/>
            <person name="Ruckert C."/>
        </authorList>
    </citation>
    <scope>NUCLEOTIDE SEQUENCE</scope>
    <source>
        <strain evidence="3">CGMCC 1.15519</strain>
    </source>
</reference>
<feature type="domain" description="Glycosyltransferase subfamily 4-like N-terminal" evidence="2">
    <location>
        <begin position="60"/>
        <end position="223"/>
    </location>
</feature>